<comment type="caution">
    <text evidence="1">The sequence shown here is derived from an EMBL/GenBank/DDBJ whole genome shotgun (WGS) entry which is preliminary data.</text>
</comment>
<protein>
    <submittedName>
        <fullName evidence="1">Uncharacterized protein</fullName>
    </submittedName>
</protein>
<accession>A0A0L0KKZ0</accession>
<gene>
    <name evidence="1" type="ORF">IQ63_07655</name>
</gene>
<name>A0A0L0KKZ0_9ACTN</name>
<evidence type="ECO:0000313" key="2">
    <source>
        <dbReference type="Proteomes" id="UP000037151"/>
    </source>
</evidence>
<dbReference type="AlphaFoldDB" id="A0A0L0KKZ0"/>
<organism evidence="1 2">
    <name type="scientific">Streptomyces acidiscabies</name>
    <dbReference type="NCBI Taxonomy" id="42234"/>
    <lineage>
        <taxon>Bacteria</taxon>
        <taxon>Bacillati</taxon>
        <taxon>Actinomycetota</taxon>
        <taxon>Actinomycetes</taxon>
        <taxon>Kitasatosporales</taxon>
        <taxon>Streptomycetaceae</taxon>
        <taxon>Streptomyces</taxon>
    </lineage>
</organism>
<dbReference type="Proteomes" id="UP000037151">
    <property type="component" value="Unassembled WGS sequence"/>
</dbReference>
<dbReference type="PATRIC" id="fig|42234.21.peg.1578"/>
<evidence type="ECO:0000313" key="1">
    <source>
        <dbReference type="EMBL" id="KND38498.1"/>
    </source>
</evidence>
<dbReference type="EMBL" id="JPPY01000044">
    <property type="protein sequence ID" value="KND38498.1"/>
    <property type="molecule type" value="Genomic_DNA"/>
</dbReference>
<proteinExistence type="predicted"/>
<dbReference type="RefSeq" id="WP_050369950.1">
    <property type="nucleotide sequence ID" value="NZ_KQ257806.1"/>
</dbReference>
<sequence>MARQPFPIPFGLTTPAFRLDHYRRWIAAGWALDLNDAVRVNALLLRNFRVAEVGQAPSSWAARTAVKQRRRWNHHRRIVLSKAKSCVLCARPPVEITYSKSLSEGGTERLRNKIPVCTVCFDRWPDLRRDLPRQVREKLADQLVFLWGR</sequence>
<reference evidence="2" key="1">
    <citation type="submission" date="2014-07" db="EMBL/GenBank/DDBJ databases">
        <title>Genome sequencing of plant-pathogenic Streptomyces species.</title>
        <authorList>
            <person name="Harrison J."/>
            <person name="Sapp M."/>
            <person name="Thwaites R."/>
            <person name="Studholme D.J."/>
        </authorList>
    </citation>
    <scope>NUCLEOTIDE SEQUENCE [LARGE SCALE GENOMIC DNA]</scope>
    <source>
        <strain evidence="2">NCPPB 4445</strain>
    </source>
</reference>